<evidence type="ECO:0000313" key="7">
    <source>
        <dbReference type="Proteomes" id="UP000186364"/>
    </source>
</evidence>
<comment type="caution">
    <text evidence="6">The sequence shown here is derived from an EMBL/GenBank/DDBJ whole genome shotgun (WGS) entry which is preliminary data.</text>
</comment>
<dbReference type="GO" id="GO:0003677">
    <property type="term" value="F:DNA binding"/>
    <property type="evidence" value="ECO:0007669"/>
    <property type="project" value="UniProtKB-KW"/>
</dbReference>
<dbReference type="InterPro" id="IPR036390">
    <property type="entry name" value="WH_DNA-bd_sf"/>
</dbReference>
<dbReference type="InterPro" id="IPR018490">
    <property type="entry name" value="cNMP-bd_dom_sf"/>
</dbReference>
<dbReference type="Proteomes" id="UP000186364">
    <property type="component" value="Unassembled WGS sequence"/>
</dbReference>
<feature type="domain" description="HTH crp-type" evidence="5">
    <location>
        <begin position="150"/>
        <end position="225"/>
    </location>
</feature>
<dbReference type="PANTHER" id="PTHR24567">
    <property type="entry name" value="CRP FAMILY TRANSCRIPTIONAL REGULATORY PROTEIN"/>
    <property type="match status" value="1"/>
</dbReference>
<keyword evidence="2" id="KW-0238">DNA-binding</keyword>
<dbReference type="PROSITE" id="PS00889">
    <property type="entry name" value="CNMP_BINDING_2"/>
    <property type="match status" value="1"/>
</dbReference>
<dbReference type="RefSeq" id="WP_075629606.1">
    <property type="nucleotide sequence ID" value="NZ_FOAM01000008.1"/>
</dbReference>
<dbReference type="CDD" id="cd00038">
    <property type="entry name" value="CAP_ED"/>
    <property type="match status" value="1"/>
</dbReference>
<dbReference type="GO" id="GO:0005829">
    <property type="term" value="C:cytosol"/>
    <property type="evidence" value="ECO:0007669"/>
    <property type="project" value="TreeGrafter"/>
</dbReference>
<dbReference type="AlphaFoldDB" id="A0A1Q9ASK5"/>
<sequence>MSETSKSPAFWRSFPIFEDFDGETIARLASLAHYRKWPAGTVLFQRGDEGQELIAVLSGRIKLSLITPQGRELVLRSIEPGALFGEMSVLDGQPRSADAVTVAPTEAYVIGKAAFLDLVTHRPAAAEAIIRHICGMLRETNDRLETLALYELNARVARFFLTLLRQLHGTDLPPEAHLRLSLSQSDIAGILGASRPKVNRAILALEEAGAIRRGADGVIACLLHPLMRLAEPDEA</sequence>
<dbReference type="EMBL" id="MKIP01000058">
    <property type="protein sequence ID" value="OLP58400.1"/>
    <property type="molecule type" value="Genomic_DNA"/>
</dbReference>
<evidence type="ECO:0000256" key="3">
    <source>
        <dbReference type="ARBA" id="ARBA00023163"/>
    </source>
</evidence>
<dbReference type="SUPFAM" id="SSF46785">
    <property type="entry name" value="Winged helix' DNA-binding domain"/>
    <property type="match status" value="1"/>
</dbReference>
<dbReference type="SMART" id="SM00100">
    <property type="entry name" value="cNMP"/>
    <property type="match status" value="1"/>
</dbReference>
<dbReference type="InterPro" id="IPR000595">
    <property type="entry name" value="cNMP-bd_dom"/>
</dbReference>
<dbReference type="InterPro" id="IPR036388">
    <property type="entry name" value="WH-like_DNA-bd_sf"/>
</dbReference>
<reference evidence="6 7" key="1">
    <citation type="submission" date="2016-09" db="EMBL/GenBank/DDBJ databases">
        <title>Rhizobium sp. nov., a novel species isolated from the rice rhizosphere.</title>
        <authorList>
            <person name="Zhao J."/>
            <person name="Zhang X."/>
        </authorList>
    </citation>
    <scope>NUCLEOTIDE SEQUENCE [LARGE SCALE GENOMIC DNA]</scope>
    <source>
        <strain evidence="6 7">1.7048</strain>
    </source>
</reference>
<gene>
    <name evidence="6" type="ORF">BJF93_06970</name>
</gene>
<keyword evidence="7" id="KW-1185">Reference proteome</keyword>
<evidence type="ECO:0000256" key="2">
    <source>
        <dbReference type="ARBA" id="ARBA00023125"/>
    </source>
</evidence>
<keyword evidence="1" id="KW-0805">Transcription regulation</keyword>
<keyword evidence="3" id="KW-0804">Transcription</keyword>
<evidence type="ECO:0000313" key="6">
    <source>
        <dbReference type="EMBL" id="OLP58400.1"/>
    </source>
</evidence>
<dbReference type="GO" id="GO:0003700">
    <property type="term" value="F:DNA-binding transcription factor activity"/>
    <property type="evidence" value="ECO:0007669"/>
    <property type="project" value="TreeGrafter"/>
</dbReference>
<dbReference type="Gene3D" id="1.10.10.10">
    <property type="entry name" value="Winged helix-like DNA-binding domain superfamily/Winged helix DNA-binding domain"/>
    <property type="match status" value="1"/>
</dbReference>
<dbReference type="OrthoDB" id="3525895at2"/>
<evidence type="ECO:0000256" key="1">
    <source>
        <dbReference type="ARBA" id="ARBA00023015"/>
    </source>
</evidence>
<dbReference type="SMART" id="SM00419">
    <property type="entry name" value="HTH_CRP"/>
    <property type="match status" value="1"/>
</dbReference>
<dbReference type="PROSITE" id="PS51063">
    <property type="entry name" value="HTH_CRP_2"/>
    <property type="match status" value="1"/>
</dbReference>
<dbReference type="Pfam" id="PF13545">
    <property type="entry name" value="HTH_Crp_2"/>
    <property type="match status" value="1"/>
</dbReference>
<dbReference type="InterPro" id="IPR050397">
    <property type="entry name" value="Env_Response_Regulators"/>
</dbReference>
<dbReference type="Gene3D" id="2.60.120.10">
    <property type="entry name" value="Jelly Rolls"/>
    <property type="match status" value="1"/>
</dbReference>
<dbReference type="PANTHER" id="PTHR24567:SF74">
    <property type="entry name" value="HTH-TYPE TRANSCRIPTIONAL REGULATOR ARCR"/>
    <property type="match status" value="1"/>
</dbReference>
<dbReference type="InterPro" id="IPR012318">
    <property type="entry name" value="HTH_CRP"/>
</dbReference>
<dbReference type="SUPFAM" id="SSF51206">
    <property type="entry name" value="cAMP-binding domain-like"/>
    <property type="match status" value="1"/>
</dbReference>
<organism evidence="6 7">
    <name type="scientific">Xaviernesmea oryzae</name>
    <dbReference type="NCBI Taxonomy" id="464029"/>
    <lineage>
        <taxon>Bacteria</taxon>
        <taxon>Pseudomonadati</taxon>
        <taxon>Pseudomonadota</taxon>
        <taxon>Alphaproteobacteria</taxon>
        <taxon>Hyphomicrobiales</taxon>
        <taxon>Rhizobiaceae</taxon>
        <taxon>Rhizobium/Agrobacterium group</taxon>
        <taxon>Xaviernesmea</taxon>
    </lineage>
</organism>
<evidence type="ECO:0000259" key="4">
    <source>
        <dbReference type="PROSITE" id="PS50042"/>
    </source>
</evidence>
<feature type="domain" description="Cyclic nucleotide-binding" evidence="4">
    <location>
        <begin position="16"/>
        <end position="119"/>
    </location>
</feature>
<dbReference type="InterPro" id="IPR014710">
    <property type="entry name" value="RmlC-like_jellyroll"/>
</dbReference>
<dbReference type="PROSITE" id="PS50042">
    <property type="entry name" value="CNMP_BINDING_3"/>
    <property type="match status" value="1"/>
</dbReference>
<dbReference type="Pfam" id="PF00027">
    <property type="entry name" value="cNMP_binding"/>
    <property type="match status" value="1"/>
</dbReference>
<name>A0A1Q9ASK5_9HYPH</name>
<dbReference type="InterPro" id="IPR018488">
    <property type="entry name" value="cNMP-bd_CS"/>
</dbReference>
<accession>A0A1Q9ASK5</accession>
<protein>
    <submittedName>
        <fullName evidence="6">Crp/Fnr family transcriptional regulator</fullName>
    </submittedName>
</protein>
<proteinExistence type="predicted"/>
<evidence type="ECO:0000259" key="5">
    <source>
        <dbReference type="PROSITE" id="PS51063"/>
    </source>
</evidence>